<organism evidence="2 3">
    <name type="scientific">Aphanomyces stellatus</name>
    <dbReference type="NCBI Taxonomy" id="120398"/>
    <lineage>
        <taxon>Eukaryota</taxon>
        <taxon>Sar</taxon>
        <taxon>Stramenopiles</taxon>
        <taxon>Oomycota</taxon>
        <taxon>Saprolegniomycetes</taxon>
        <taxon>Saprolegniales</taxon>
        <taxon>Verrucalvaceae</taxon>
        <taxon>Aphanomyces</taxon>
    </lineage>
</organism>
<proteinExistence type="predicted"/>
<reference evidence="2 3" key="1">
    <citation type="submission" date="2019-03" db="EMBL/GenBank/DDBJ databases">
        <authorList>
            <person name="Gaulin E."/>
            <person name="Dumas B."/>
        </authorList>
    </citation>
    <scope>NUCLEOTIDE SEQUENCE [LARGE SCALE GENOMIC DNA]</scope>
    <source>
        <strain evidence="2">CBS 568.67</strain>
    </source>
</reference>
<protein>
    <submittedName>
        <fullName evidence="2">Aste57867_746 protein</fullName>
    </submittedName>
</protein>
<gene>
    <name evidence="2" type="primary">Aste57867_746</name>
    <name evidence="1" type="ORF">As57867_000745</name>
    <name evidence="2" type="ORF">ASTE57867_746</name>
</gene>
<accession>A0A485K7H8</accession>
<dbReference type="GO" id="GO:0005634">
    <property type="term" value="C:nucleus"/>
    <property type="evidence" value="ECO:0007669"/>
    <property type="project" value="InterPro"/>
</dbReference>
<dbReference type="InterPro" id="IPR016024">
    <property type="entry name" value="ARM-type_fold"/>
</dbReference>
<dbReference type="EMBL" id="VJMH01000044">
    <property type="protein sequence ID" value="KAF0719856.1"/>
    <property type="molecule type" value="Genomic_DNA"/>
</dbReference>
<keyword evidence="3" id="KW-1185">Reference proteome</keyword>
<dbReference type="PANTHER" id="PTHR16199:SF4">
    <property type="entry name" value="CONDENSIN-2 COMPLEX SUBUNIT G2"/>
    <property type="match status" value="1"/>
</dbReference>
<dbReference type="PANTHER" id="PTHR16199">
    <property type="entry name" value="CONDENSIN-2 COMPLEX SUBUNIT G2"/>
    <property type="match status" value="1"/>
</dbReference>
<sequence length="973" mass="109720">MRPAMQKALQAMKKEGHCKELLRVFKEECLSDTEGHSAEWKEGLETLSKTQWLQLCEYLTTWTNDLHPIACLTCLCWSLRDSTSSAVVTALGEIIVHLHGSLLQAPPEAQDAIAQCCEAYWVSHAPGAEGVIPQLIPYLVVQALDGEKASAIKRLRDVQDALSLLDFEDNSSRYDPHRLACIVVSSSCDQPISLLKDLLLRCFVSPTFLKSNDGIHILGDLFHLESSFTDDIHATIRNQLPMQKKSVVKRYGLIYYKAWHTAHVNEFPSLLKIEEDCIQPFLYHSIYVQNPSLCTNLHALLQAFFDAKQECDPMLYRLVEPILWRGLSASHDQVRKQAAILLFQGFPYQDPIIGKEEMDQLLQKQFDVMLQLVQDTAPATRVVSVHGLAKVLSLYWELVPAEYIQQFLFWLFEMVQDTSSTPVRVAVLQGLPLILDNHMSHPILKSLLPKVRCDIVHRDSLFVKLAPYLHDKQETVRAAFCQLLVRVKSIRNMHFYDIAPVDKCLLRLVMDGGRPAVAKPLTDLFLRSYFPQGASDASQIARTLSMIEEYPAASRVFYRHVVHYSSVGAICKLVVLLLRFLASTDEDVDPSTASGILWVTVDLLQSVAKRLQHDKRYADCRRFLKQELDSEALASLFQTYSTHPHVLAGLWHAISFLPFKDEFILHALDQLSKLECSSNKQLLVGILRCMVQWKEEVMFAETLLDQLHPKRVARANVALLLVCLEQLLLLCDLEPVAASMVSSLEKHWVTFQKHLEPSSGVLYAKVVWTLSQLLPADTRGPPVVLCEIWEWLSSHDKKRKADDESPSVDCRLELVPVLCEAMFSALQSSNAVEFMQKVVELSMDEPALNAQLMAIIVASDVELDEKLSGVLVSALVEANSASCAWLAQMQLSTGVCQSLWKMIREETDLAEKIMTKWPEQAIRNVLTVGLQSEVELPELAIELLKACRSTSWVEGVASLRVKTQLRQAAIKIS</sequence>
<dbReference type="InterPro" id="IPR011989">
    <property type="entry name" value="ARM-like"/>
</dbReference>
<evidence type="ECO:0000313" key="2">
    <source>
        <dbReference type="EMBL" id="VFT77970.1"/>
    </source>
</evidence>
<evidence type="ECO:0000313" key="1">
    <source>
        <dbReference type="EMBL" id="KAF0719856.1"/>
    </source>
</evidence>
<name>A0A485K7H8_9STRA</name>
<dbReference type="InterPro" id="IPR024741">
    <property type="entry name" value="Condensin2_G2"/>
</dbReference>
<dbReference type="AlphaFoldDB" id="A0A485K7H8"/>
<dbReference type="GO" id="GO:0000796">
    <property type="term" value="C:condensin complex"/>
    <property type="evidence" value="ECO:0007669"/>
    <property type="project" value="TreeGrafter"/>
</dbReference>
<dbReference type="GO" id="GO:0000070">
    <property type="term" value="P:mitotic sister chromatid segregation"/>
    <property type="evidence" value="ECO:0007669"/>
    <property type="project" value="TreeGrafter"/>
</dbReference>
<dbReference type="SUPFAM" id="SSF48371">
    <property type="entry name" value="ARM repeat"/>
    <property type="match status" value="1"/>
</dbReference>
<dbReference type="OrthoDB" id="10062843at2759"/>
<dbReference type="EMBL" id="CAADRA010000044">
    <property type="protein sequence ID" value="VFT77970.1"/>
    <property type="molecule type" value="Genomic_DNA"/>
</dbReference>
<dbReference type="Proteomes" id="UP000332933">
    <property type="component" value="Unassembled WGS sequence"/>
</dbReference>
<evidence type="ECO:0000313" key="3">
    <source>
        <dbReference type="Proteomes" id="UP000332933"/>
    </source>
</evidence>
<reference evidence="1" key="2">
    <citation type="submission" date="2019-06" db="EMBL/GenBank/DDBJ databases">
        <title>Genomics analysis of Aphanomyces spp. identifies a new class of oomycete effector associated with host adaptation.</title>
        <authorList>
            <person name="Gaulin E."/>
        </authorList>
    </citation>
    <scope>NUCLEOTIDE SEQUENCE</scope>
    <source>
        <strain evidence="1">CBS 578.67</strain>
    </source>
</reference>
<dbReference type="Gene3D" id="1.25.10.10">
    <property type="entry name" value="Leucine-rich Repeat Variant"/>
    <property type="match status" value="1"/>
</dbReference>
<dbReference type="Pfam" id="PF12422">
    <property type="entry name" value="Condensin2nSMC"/>
    <property type="match status" value="1"/>
</dbReference>